<proteinExistence type="predicted"/>
<protein>
    <submittedName>
        <fullName evidence="1">Uncharacterized protein</fullName>
    </submittedName>
</protein>
<dbReference type="Proteomes" id="UP001320706">
    <property type="component" value="Unassembled WGS sequence"/>
</dbReference>
<evidence type="ECO:0000313" key="2">
    <source>
        <dbReference type="Proteomes" id="UP001320706"/>
    </source>
</evidence>
<comment type="caution">
    <text evidence="1">The sequence shown here is derived from an EMBL/GenBank/DDBJ whole genome shotgun (WGS) entry which is preliminary data.</text>
</comment>
<name>A0ACC3SFW6_9PEZI</name>
<organism evidence="1 2">
    <name type="scientific">Zalaria obscura</name>
    <dbReference type="NCBI Taxonomy" id="2024903"/>
    <lineage>
        <taxon>Eukaryota</taxon>
        <taxon>Fungi</taxon>
        <taxon>Dikarya</taxon>
        <taxon>Ascomycota</taxon>
        <taxon>Pezizomycotina</taxon>
        <taxon>Dothideomycetes</taxon>
        <taxon>Dothideomycetidae</taxon>
        <taxon>Dothideales</taxon>
        <taxon>Zalariaceae</taxon>
        <taxon>Zalaria</taxon>
    </lineage>
</organism>
<sequence>MAELEHLLAVLKDRDIDLGRDDVAWAFESPQTRDAMLAWVNEHLNEHSLLSKEEVETYDKLKQQGQLNYDFPSASVLHDHDVYAALESLERSTAAIEAQCSLLESQKSALKQLQSQNRESAISARARQHDQQSRLRRKAELDVETNDLAESIGQRLSKVRRETQRNVDALDPAVQRVLESDDRALERLQKVLPMLEDSGDQEYGAKVEEVGELARALVVLRTKAVRERINQVYLASLGRAENGGLVDRDAIAEGQAAELTEELDSLIAEVDSVVTMVVDHEFRRPILASLSQSQTVAGSQHQQLQQYVEESLRHMAGRLESLTMHAHDLRDYKDAVTAISDAYSTTTTTSQEREPASKTQKAQPEKTGLKPLLLRKPETSDAATQYLRQHSITAPKEPSALASTLASALSERRERIATLSASTSATIERQLVDAMAGAECDLQDLLEALYAFSPYGTLSTGDAELAGRLRELDVGIKEVSGEMAGVDIGRLVAAARRKQERLLGDS</sequence>
<gene>
    <name evidence="1" type="ORF">M8818_003191</name>
</gene>
<reference evidence="1" key="1">
    <citation type="submission" date="2024-02" db="EMBL/GenBank/DDBJ databases">
        <title>Metagenome Assembled Genome of Zalaria obscura JY119.</title>
        <authorList>
            <person name="Vighnesh L."/>
            <person name="Jagadeeshwari U."/>
            <person name="Venkata Ramana C."/>
            <person name="Sasikala C."/>
        </authorList>
    </citation>
    <scope>NUCLEOTIDE SEQUENCE</scope>
    <source>
        <strain evidence="1">JY119</strain>
    </source>
</reference>
<accession>A0ACC3SFW6</accession>
<keyword evidence="2" id="KW-1185">Reference proteome</keyword>
<evidence type="ECO:0000313" key="1">
    <source>
        <dbReference type="EMBL" id="KAK8211537.1"/>
    </source>
</evidence>
<dbReference type="EMBL" id="JAMKPW020000013">
    <property type="protein sequence ID" value="KAK8211537.1"/>
    <property type="molecule type" value="Genomic_DNA"/>
</dbReference>